<accession>A0A9Q0M1H6</accession>
<protein>
    <submittedName>
        <fullName evidence="1">Uncharacterized protein</fullName>
    </submittedName>
</protein>
<dbReference type="Proteomes" id="UP001142055">
    <property type="component" value="Chromosome 4"/>
</dbReference>
<dbReference type="AlphaFoldDB" id="A0A9Q0M1H6"/>
<gene>
    <name evidence="1" type="ORF">RDWZM_010172</name>
</gene>
<organism evidence="1 2">
    <name type="scientific">Blomia tropicalis</name>
    <name type="common">Mite</name>
    <dbReference type="NCBI Taxonomy" id="40697"/>
    <lineage>
        <taxon>Eukaryota</taxon>
        <taxon>Metazoa</taxon>
        <taxon>Ecdysozoa</taxon>
        <taxon>Arthropoda</taxon>
        <taxon>Chelicerata</taxon>
        <taxon>Arachnida</taxon>
        <taxon>Acari</taxon>
        <taxon>Acariformes</taxon>
        <taxon>Sarcoptiformes</taxon>
        <taxon>Astigmata</taxon>
        <taxon>Glycyphagoidea</taxon>
        <taxon>Echimyopodidae</taxon>
        <taxon>Blomia</taxon>
    </lineage>
</organism>
<sequence length="95" mass="10659">STSACVPVSNAIRLHKDREQSKQPIDQTIHCDHHDSHEQSRELANDGNGGGDCNDAIVLCLHSVINFDSKRIRCKQVRKSGRLWALVTWTQPNTI</sequence>
<name>A0A9Q0M1H6_BLOTA</name>
<feature type="non-terminal residue" evidence="1">
    <location>
        <position position="1"/>
    </location>
</feature>
<keyword evidence="2" id="KW-1185">Reference proteome</keyword>
<evidence type="ECO:0000313" key="2">
    <source>
        <dbReference type="Proteomes" id="UP001142055"/>
    </source>
</evidence>
<comment type="caution">
    <text evidence="1">The sequence shown here is derived from an EMBL/GenBank/DDBJ whole genome shotgun (WGS) entry which is preliminary data.</text>
</comment>
<dbReference type="EMBL" id="JAPWDV010000004">
    <property type="protein sequence ID" value="KAJ6215672.1"/>
    <property type="molecule type" value="Genomic_DNA"/>
</dbReference>
<reference evidence="1" key="1">
    <citation type="submission" date="2022-12" db="EMBL/GenBank/DDBJ databases">
        <title>Genome assemblies of Blomia tropicalis.</title>
        <authorList>
            <person name="Cui Y."/>
        </authorList>
    </citation>
    <scope>NUCLEOTIDE SEQUENCE</scope>
    <source>
        <tissue evidence="1">Adult mites</tissue>
    </source>
</reference>
<evidence type="ECO:0000313" key="1">
    <source>
        <dbReference type="EMBL" id="KAJ6215672.1"/>
    </source>
</evidence>
<proteinExistence type="predicted"/>